<organism evidence="2 3">
    <name type="scientific">Plakobranchus ocellatus</name>
    <dbReference type="NCBI Taxonomy" id="259542"/>
    <lineage>
        <taxon>Eukaryota</taxon>
        <taxon>Metazoa</taxon>
        <taxon>Spiralia</taxon>
        <taxon>Lophotrochozoa</taxon>
        <taxon>Mollusca</taxon>
        <taxon>Gastropoda</taxon>
        <taxon>Heterobranchia</taxon>
        <taxon>Euthyneura</taxon>
        <taxon>Panpulmonata</taxon>
        <taxon>Sacoglossa</taxon>
        <taxon>Placobranchoidea</taxon>
        <taxon>Plakobranchidae</taxon>
        <taxon>Plakobranchus</taxon>
    </lineage>
</organism>
<dbReference type="AlphaFoldDB" id="A0AAV3YGP7"/>
<reference evidence="2 3" key="1">
    <citation type="journal article" date="2021" name="Elife">
        <title>Chloroplast acquisition without the gene transfer in kleptoplastic sea slugs, Plakobranchus ocellatus.</title>
        <authorList>
            <person name="Maeda T."/>
            <person name="Takahashi S."/>
            <person name="Yoshida T."/>
            <person name="Shimamura S."/>
            <person name="Takaki Y."/>
            <person name="Nagai Y."/>
            <person name="Toyoda A."/>
            <person name="Suzuki Y."/>
            <person name="Arimoto A."/>
            <person name="Ishii H."/>
            <person name="Satoh N."/>
            <person name="Nishiyama T."/>
            <person name="Hasebe M."/>
            <person name="Maruyama T."/>
            <person name="Minagawa J."/>
            <person name="Obokata J."/>
            <person name="Shigenobu S."/>
        </authorList>
    </citation>
    <scope>NUCLEOTIDE SEQUENCE [LARGE SCALE GENOMIC DNA]</scope>
</reference>
<evidence type="ECO:0000313" key="3">
    <source>
        <dbReference type="Proteomes" id="UP000735302"/>
    </source>
</evidence>
<sequence>MADLGILRGRCERFTVTVSVVSILANLKEYLHGIDTNGPFHERLNIFPWDGQLKGIGASPQQGDIWLSGPPSGQGAGGGARTRDRKVPAALSAGLLSLRHQRLCVQDKAHALQRSLLTADS</sequence>
<dbReference type="Proteomes" id="UP000735302">
    <property type="component" value="Unassembled WGS sequence"/>
</dbReference>
<comment type="caution">
    <text evidence="2">The sequence shown here is derived from an EMBL/GenBank/DDBJ whole genome shotgun (WGS) entry which is preliminary data.</text>
</comment>
<feature type="region of interest" description="Disordered" evidence="1">
    <location>
        <begin position="64"/>
        <end position="84"/>
    </location>
</feature>
<accession>A0AAV3YGP7</accession>
<evidence type="ECO:0000313" key="2">
    <source>
        <dbReference type="EMBL" id="GFN81396.1"/>
    </source>
</evidence>
<gene>
    <name evidence="2" type="ORF">PoB_000790200</name>
</gene>
<keyword evidence="3" id="KW-1185">Reference proteome</keyword>
<protein>
    <submittedName>
        <fullName evidence="2">Uncharacterized protein</fullName>
    </submittedName>
</protein>
<dbReference type="EMBL" id="BLXT01000924">
    <property type="protein sequence ID" value="GFN81396.1"/>
    <property type="molecule type" value="Genomic_DNA"/>
</dbReference>
<evidence type="ECO:0000256" key="1">
    <source>
        <dbReference type="SAM" id="MobiDB-lite"/>
    </source>
</evidence>
<name>A0AAV3YGP7_9GAST</name>
<proteinExistence type="predicted"/>